<evidence type="ECO:0000313" key="1">
    <source>
        <dbReference type="EMBL" id="CRY94494.1"/>
    </source>
</evidence>
<sequence length="117" mass="13342">MGQAKKRGTREERIAQAMLMREPEQFFGYDRERRPDESPFELPEDGLVCMVSSITSQNLEAARMETGKNFEIGQWFCSTGAHSTTVVHGPFESSESAFNFAHEKFGVVRFMSAPQWE</sequence>
<dbReference type="AlphaFoldDB" id="A0A0H5PZ94"/>
<proteinExistence type="predicted"/>
<keyword evidence="1" id="KW-0614">Plasmid</keyword>
<protein>
    <submittedName>
        <fullName evidence="1">Uncharacterized protein</fullName>
    </submittedName>
</protein>
<reference evidence="1" key="1">
    <citation type="submission" date="2015-06" db="EMBL/GenBank/DDBJ databases">
        <authorList>
            <person name="Joergensen T."/>
        </authorList>
    </citation>
    <scope>NUCLEOTIDE SEQUENCE</scope>
    <source>
        <plasmid evidence="1">pRGRH0267</plasmid>
    </source>
</reference>
<organism evidence="1">
    <name type="scientific">uncultured prokaryote</name>
    <dbReference type="NCBI Taxonomy" id="198431"/>
    <lineage>
        <taxon>unclassified sequences</taxon>
        <taxon>environmental samples</taxon>
    </lineage>
</organism>
<name>A0A0H5PZ94_9ZZZZ</name>
<reference evidence="1" key="2">
    <citation type="submission" date="2015-07" db="EMBL/GenBank/DDBJ databases">
        <title>Plasmids, circular viruses and viroids from rat gut.</title>
        <authorList>
            <person name="Jorgensen T.J."/>
            <person name="Hansen M.A."/>
            <person name="Xu Z."/>
            <person name="Tabak M.A."/>
            <person name="Sorensen S.J."/>
            <person name="Hansen L.H."/>
        </authorList>
    </citation>
    <scope>NUCLEOTIDE SEQUENCE</scope>
    <source>
        <plasmid evidence="1">pRGRH0267</plasmid>
    </source>
</reference>
<accession>A0A0H5PZ94</accession>
<dbReference type="EMBL" id="LN852939">
    <property type="protein sequence ID" value="CRY94494.1"/>
    <property type="molecule type" value="Genomic_DNA"/>
</dbReference>
<geneLocation type="plasmid" evidence="1">
    <name>pRGRH0267</name>
</geneLocation>